<gene>
    <name evidence="1" type="ORF">HPP92_026845</name>
</gene>
<proteinExistence type="predicted"/>
<accession>A0A835PC41</accession>
<dbReference type="EMBL" id="JADCNM010000130">
    <property type="protein sequence ID" value="KAG0450319.1"/>
    <property type="molecule type" value="Genomic_DNA"/>
</dbReference>
<comment type="caution">
    <text evidence="1">The sequence shown here is derived from an EMBL/GenBank/DDBJ whole genome shotgun (WGS) entry which is preliminary data.</text>
</comment>
<organism evidence="1 2">
    <name type="scientific">Vanilla planifolia</name>
    <name type="common">Vanilla</name>
    <dbReference type="NCBI Taxonomy" id="51239"/>
    <lineage>
        <taxon>Eukaryota</taxon>
        <taxon>Viridiplantae</taxon>
        <taxon>Streptophyta</taxon>
        <taxon>Embryophyta</taxon>
        <taxon>Tracheophyta</taxon>
        <taxon>Spermatophyta</taxon>
        <taxon>Magnoliopsida</taxon>
        <taxon>Liliopsida</taxon>
        <taxon>Asparagales</taxon>
        <taxon>Orchidaceae</taxon>
        <taxon>Vanilloideae</taxon>
        <taxon>Vanilleae</taxon>
        <taxon>Vanilla</taxon>
    </lineage>
</organism>
<evidence type="ECO:0000313" key="1">
    <source>
        <dbReference type="EMBL" id="KAG0450319.1"/>
    </source>
</evidence>
<dbReference type="AlphaFoldDB" id="A0A835PC41"/>
<protein>
    <submittedName>
        <fullName evidence="1">Uncharacterized protein</fullName>
    </submittedName>
</protein>
<name>A0A835PC41_VANPL</name>
<reference evidence="1 2" key="1">
    <citation type="journal article" date="2020" name="Nat. Food">
        <title>A phased Vanilla planifolia genome enables genetic improvement of flavour and production.</title>
        <authorList>
            <person name="Hasing T."/>
            <person name="Tang H."/>
            <person name="Brym M."/>
            <person name="Khazi F."/>
            <person name="Huang T."/>
            <person name="Chambers A.H."/>
        </authorList>
    </citation>
    <scope>NUCLEOTIDE SEQUENCE [LARGE SCALE GENOMIC DNA]</scope>
    <source>
        <tissue evidence="1">Leaf</tissue>
    </source>
</reference>
<dbReference type="Proteomes" id="UP000639772">
    <property type="component" value="Unassembled WGS sequence"/>
</dbReference>
<evidence type="ECO:0000313" key="2">
    <source>
        <dbReference type="Proteomes" id="UP000639772"/>
    </source>
</evidence>
<sequence>MRRRLSARSALDTFFWQKQLFLPGTYCCFLAHGDSQRCPTCYAFLSTFTIAHSLKSLHVGSFETDLEDGEPLSSIRAASSKSLAVQDWKLICCKFLDLVALFGKIEVQGGFILGASRISNLNVIVLA</sequence>